<sequence length="75" mass="7557">MDLSYASQEHGAVVTALPTALAVLMAVFVARQAASRTAQINALLIRTDAGDALTTPADGAFNGGVAAALTAWLGE</sequence>
<evidence type="ECO:0000313" key="2">
    <source>
        <dbReference type="EMBL" id="MBW4330065.1"/>
    </source>
</evidence>
<feature type="transmembrane region" description="Helical" evidence="1">
    <location>
        <begin position="12"/>
        <end position="30"/>
    </location>
</feature>
<reference evidence="2 3" key="1">
    <citation type="submission" date="2021-07" db="EMBL/GenBank/DDBJ databases">
        <title>Stakelama flava sp. nov., a novel endophytic bacterium isolated from branch of Kandelia candel.</title>
        <authorList>
            <person name="Tuo L."/>
        </authorList>
    </citation>
    <scope>NUCLEOTIDE SEQUENCE [LARGE SCALE GENOMIC DNA]</scope>
    <source>
        <strain evidence="2 3">CBK3Z-3</strain>
    </source>
</reference>
<protein>
    <submittedName>
        <fullName evidence="2">Uncharacterized protein</fullName>
    </submittedName>
</protein>
<keyword evidence="1" id="KW-0472">Membrane</keyword>
<accession>A0ABS6XIQ4</accession>
<dbReference type="RefSeq" id="WP_219237182.1">
    <property type="nucleotide sequence ID" value="NZ_JAHWZX010000003.1"/>
</dbReference>
<organism evidence="2 3">
    <name type="scientific">Stakelama flava</name>
    <dbReference type="NCBI Taxonomy" id="2860338"/>
    <lineage>
        <taxon>Bacteria</taxon>
        <taxon>Pseudomonadati</taxon>
        <taxon>Pseudomonadota</taxon>
        <taxon>Alphaproteobacteria</taxon>
        <taxon>Sphingomonadales</taxon>
        <taxon>Sphingomonadaceae</taxon>
        <taxon>Stakelama</taxon>
    </lineage>
</organism>
<gene>
    <name evidence="2" type="ORF">KY084_04155</name>
</gene>
<keyword evidence="1" id="KW-0812">Transmembrane</keyword>
<name>A0ABS6XIQ4_9SPHN</name>
<evidence type="ECO:0000313" key="3">
    <source>
        <dbReference type="Proteomes" id="UP001197214"/>
    </source>
</evidence>
<proteinExistence type="predicted"/>
<dbReference type="Proteomes" id="UP001197214">
    <property type="component" value="Unassembled WGS sequence"/>
</dbReference>
<keyword evidence="3" id="KW-1185">Reference proteome</keyword>
<evidence type="ECO:0000256" key="1">
    <source>
        <dbReference type="SAM" id="Phobius"/>
    </source>
</evidence>
<comment type="caution">
    <text evidence="2">The sequence shown here is derived from an EMBL/GenBank/DDBJ whole genome shotgun (WGS) entry which is preliminary data.</text>
</comment>
<dbReference type="EMBL" id="JAHWZX010000003">
    <property type="protein sequence ID" value="MBW4330065.1"/>
    <property type="molecule type" value="Genomic_DNA"/>
</dbReference>
<keyword evidence="1" id="KW-1133">Transmembrane helix</keyword>